<keyword evidence="10" id="KW-1185">Reference proteome</keyword>
<feature type="transmembrane region" description="Helical" evidence="8">
    <location>
        <begin position="49"/>
        <end position="67"/>
    </location>
</feature>
<feature type="transmembrane region" description="Helical" evidence="8">
    <location>
        <begin position="73"/>
        <end position="93"/>
    </location>
</feature>
<evidence type="ECO:0000256" key="2">
    <source>
        <dbReference type="ARBA" id="ARBA00022448"/>
    </source>
</evidence>
<evidence type="ECO:0000256" key="1">
    <source>
        <dbReference type="ARBA" id="ARBA00004141"/>
    </source>
</evidence>
<dbReference type="InParanoid" id="A8NGU1"/>
<dbReference type="KEGG" id="cci:CC1G_03816"/>
<feature type="region of interest" description="Disordered" evidence="7">
    <location>
        <begin position="206"/>
        <end position="243"/>
    </location>
</feature>
<dbReference type="AlphaFoldDB" id="A8NGU1"/>
<evidence type="ECO:0000256" key="6">
    <source>
        <dbReference type="ARBA" id="ARBA00023136"/>
    </source>
</evidence>
<dbReference type="GO" id="GO:0016020">
    <property type="term" value="C:membrane"/>
    <property type="evidence" value="ECO:0007669"/>
    <property type="project" value="UniProtKB-SubCell"/>
</dbReference>
<accession>A8NGU1</accession>
<dbReference type="Proteomes" id="UP000001861">
    <property type="component" value="Unassembled WGS sequence"/>
</dbReference>
<dbReference type="PANTHER" id="PTHR33281:SF21">
    <property type="entry name" value="MEMBRANE PROTEIN"/>
    <property type="match status" value="1"/>
</dbReference>
<dbReference type="GeneID" id="6010097"/>
<dbReference type="VEuPathDB" id="FungiDB:CC1G_03816"/>
<gene>
    <name evidence="9" type="ORF">CC1G_03816</name>
</gene>
<name>A8NGU1_COPC7</name>
<dbReference type="GO" id="GO:0005254">
    <property type="term" value="F:chloride channel activity"/>
    <property type="evidence" value="ECO:0007669"/>
    <property type="project" value="InterPro"/>
</dbReference>
<sequence>MSAITGTVKSGLTSVIPNISPPKIRRKHLRKYSWLPDVLRIKGSIISRIVGPVTTVSLFAALVAYASHEGYTVVWTNSIVPLLSVVVGLILVFRNSTSYDRYWEGRKAFQAVTTLTRNFCRTVWITVNLPPTGEQPSHAKGKTPVSLLTPSQLKRKKIDCLHLALSFAYATKHYLRGEDGIHYPDYVGILPKSFYRRDELLYGTQRSSSPGTYATMKDGSVVNGGPSRENSLSPSGTTTPEMFRADPTKRIRAKRSKTRLGTMDASTPLLTDSHRALDFQSYDDASMPLPLIIAHELTRIIYGFRRDGLLETIGPAGMNGMTQMIQSLVDQLGVMERVANTPIPASYGIHLKQCVTLYLFALPLTLVNDLGWAIIPIVTVVAFTFMGIEGIAEEIEMPFGTDDRDLPLERYCNDLKEEIFYIIDRLPDGGAGMYGYDDGEGDD</sequence>
<organism evidence="9 10">
    <name type="scientific">Coprinopsis cinerea (strain Okayama-7 / 130 / ATCC MYA-4618 / FGSC 9003)</name>
    <name type="common">Inky cap fungus</name>
    <name type="synonym">Hormographiella aspergillata</name>
    <dbReference type="NCBI Taxonomy" id="240176"/>
    <lineage>
        <taxon>Eukaryota</taxon>
        <taxon>Fungi</taxon>
        <taxon>Dikarya</taxon>
        <taxon>Basidiomycota</taxon>
        <taxon>Agaricomycotina</taxon>
        <taxon>Agaricomycetes</taxon>
        <taxon>Agaricomycetidae</taxon>
        <taxon>Agaricales</taxon>
        <taxon>Agaricineae</taxon>
        <taxon>Psathyrellaceae</taxon>
        <taxon>Coprinopsis</taxon>
    </lineage>
</organism>
<dbReference type="OrthoDB" id="1368at2759"/>
<dbReference type="Pfam" id="PF25539">
    <property type="entry name" value="Bestrophin_2"/>
    <property type="match status" value="2"/>
</dbReference>
<evidence type="ECO:0000256" key="5">
    <source>
        <dbReference type="ARBA" id="ARBA00023065"/>
    </source>
</evidence>
<comment type="caution">
    <text evidence="9">The sequence shown here is derived from an EMBL/GenBank/DDBJ whole genome shotgun (WGS) entry which is preliminary data.</text>
</comment>
<dbReference type="OMA" id="WTGRNCL"/>
<evidence type="ECO:0000256" key="8">
    <source>
        <dbReference type="SAM" id="Phobius"/>
    </source>
</evidence>
<evidence type="ECO:0000256" key="3">
    <source>
        <dbReference type="ARBA" id="ARBA00022692"/>
    </source>
</evidence>
<reference evidence="9 10" key="1">
    <citation type="journal article" date="2010" name="Proc. Natl. Acad. Sci. U.S.A.">
        <title>Insights into evolution of multicellular fungi from the assembled chromosomes of the mushroom Coprinopsis cinerea (Coprinus cinereus).</title>
        <authorList>
            <person name="Stajich J.E."/>
            <person name="Wilke S.K."/>
            <person name="Ahren D."/>
            <person name="Au C.H."/>
            <person name="Birren B.W."/>
            <person name="Borodovsky M."/>
            <person name="Burns C."/>
            <person name="Canback B."/>
            <person name="Casselton L.A."/>
            <person name="Cheng C.K."/>
            <person name="Deng J."/>
            <person name="Dietrich F.S."/>
            <person name="Fargo D.C."/>
            <person name="Farman M.L."/>
            <person name="Gathman A.C."/>
            <person name="Goldberg J."/>
            <person name="Guigo R."/>
            <person name="Hoegger P.J."/>
            <person name="Hooker J.B."/>
            <person name="Huggins A."/>
            <person name="James T.Y."/>
            <person name="Kamada T."/>
            <person name="Kilaru S."/>
            <person name="Kodira C."/>
            <person name="Kues U."/>
            <person name="Kupfer D."/>
            <person name="Kwan H.S."/>
            <person name="Lomsadze A."/>
            <person name="Li W."/>
            <person name="Lilly W.W."/>
            <person name="Ma L.J."/>
            <person name="Mackey A.J."/>
            <person name="Manning G."/>
            <person name="Martin F."/>
            <person name="Muraguchi H."/>
            <person name="Natvig D.O."/>
            <person name="Palmerini H."/>
            <person name="Ramesh M.A."/>
            <person name="Rehmeyer C.J."/>
            <person name="Roe B.A."/>
            <person name="Shenoy N."/>
            <person name="Stanke M."/>
            <person name="Ter-Hovhannisyan V."/>
            <person name="Tunlid A."/>
            <person name="Velagapudi R."/>
            <person name="Vision T.J."/>
            <person name="Zeng Q."/>
            <person name="Zolan M.E."/>
            <person name="Pukkila P.J."/>
        </authorList>
    </citation>
    <scope>NUCLEOTIDE SEQUENCE [LARGE SCALE GENOMIC DNA]</scope>
    <source>
        <strain evidence="10">Okayama-7 / 130 / ATCC MYA-4618 / FGSC 9003</strain>
    </source>
</reference>
<dbReference type="eggNOG" id="ENOG502RZS9">
    <property type="taxonomic scope" value="Eukaryota"/>
</dbReference>
<keyword evidence="4 8" id="KW-1133">Transmembrane helix</keyword>
<evidence type="ECO:0000256" key="7">
    <source>
        <dbReference type="SAM" id="MobiDB-lite"/>
    </source>
</evidence>
<keyword evidence="6 8" id="KW-0472">Membrane</keyword>
<evidence type="ECO:0000313" key="9">
    <source>
        <dbReference type="EMBL" id="EAU88144.1"/>
    </source>
</evidence>
<evidence type="ECO:0000256" key="4">
    <source>
        <dbReference type="ARBA" id="ARBA00022989"/>
    </source>
</evidence>
<dbReference type="InterPro" id="IPR044669">
    <property type="entry name" value="YneE/VCCN1/2-like"/>
</dbReference>
<protein>
    <submittedName>
        <fullName evidence="9">Uncharacterized protein</fullName>
    </submittedName>
</protein>
<dbReference type="PANTHER" id="PTHR33281">
    <property type="entry name" value="UPF0187 PROTEIN YNEE"/>
    <property type="match status" value="1"/>
</dbReference>
<feature type="transmembrane region" description="Helical" evidence="8">
    <location>
        <begin position="370"/>
        <end position="388"/>
    </location>
</feature>
<evidence type="ECO:0000313" key="10">
    <source>
        <dbReference type="Proteomes" id="UP000001861"/>
    </source>
</evidence>
<keyword evidence="2" id="KW-0813">Transport</keyword>
<keyword evidence="5" id="KW-0406">Ion transport</keyword>
<keyword evidence="3 8" id="KW-0812">Transmembrane</keyword>
<comment type="subcellular location">
    <subcellularLocation>
        <location evidence="1">Membrane</location>
        <topology evidence="1">Multi-pass membrane protein</topology>
    </subcellularLocation>
</comment>
<dbReference type="EMBL" id="AACS02000002">
    <property type="protein sequence ID" value="EAU88144.1"/>
    <property type="molecule type" value="Genomic_DNA"/>
</dbReference>
<dbReference type="RefSeq" id="XP_001833599.1">
    <property type="nucleotide sequence ID" value="XM_001833547.2"/>
</dbReference>
<proteinExistence type="predicted"/>
<feature type="compositionally biased region" description="Polar residues" evidence="7">
    <location>
        <begin position="228"/>
        <end position="240"/>
    </location>
</feature>